<dbReference type="Gramene" id="TuG1812G0700000686.01.T01">
    <property type="protein sequence ID" value="TuG1812G0700000686.01.T01.cds373687"/>
    <property type="gene ID" value="TuG1812G0700000686.01"/>
</dbReference>
<reference evidence="2" key="3">
    <citation type="submission" date="2022-06" db="UniProtKB">
        <authorList>
            <consortium name="EnsemblPlants"/>
        </authorList>
    </citation>
    <scope>IDENTIFICATION</scope>
</reference>
<dbReference type="Proteomes" id="UP000015106">
    <property type="component" value="Chromosome 7"/>
</dbReference>
<reference evidence="2" key="2">
    <citation type="submission" date="2018-03" db="EMBL/GenBank/DDBJ databases">
        <title>The Triticum urartu genome reveals the dynamic nature of wheat genome evolution.</title>
        <authorList>
            <person name="Ling H."/>
            <person name="Ma B."/>
            <person name="Shi X."/>
            <person name="Liu H."/>
            <person name="Dong L."/>
            <person name="Sun H."/>
            <person name="Cao Y."/>
            <person name="Gao Q."/>
            <person name="Zheng S."/>
            <person name="Li Y."/>
            <person name="Yu Y."/>
            <person name="Du H."/>
            <person name="Qi M."/>
            <person name="Li Y."/>
            <person name="Yu H."/>
            <person name="Cui Y."/>
            <person name="Wang N."/>
            <person name="Chen C."/>
            <person name="Wu H."/>
            <person name="Zhao Y."/>
            <person name="Zhang J."/>
            <person name="Li Y."/>
            <person name="Zhou W."/>
            <person name="Zhang B."/>
            <person name="Hu W."/>
            <person name="Eijk M."/>
            <person name="Tang J."/>
            <person name="Witsenboer H."/>
            <person name="Zhao S."/>
            <person name="Li Z."/>
            <person name="Zhang A."/>
            <person name="Wang D."/>
            <person name="Liang C."/>
        </authorList>
    </citation>
    <scope>NUCLEOTIDE SEQUENCE [LARGE SCALE GENOMIC DNA]</scope>
    <source>
        <strain evidence="2">cv. G1812</strain>
    </source>
</reference>
<organism evidence="2 3">
    <name type="scientific">Triticum urartu</name>
    <name type="common">Red wild einkorn</name>
    <name type="synonym">Crithodium urartu</name>
    <dbReference type="NCBI Taxonomy" id="4572"/>
    <lineage>
        <taxon>Eukaryota</taxon>
        <taxon>Viridiplantae</taxon>
        <taxon>Streptophyta</taxon>
        <taxon>Embryophyta</taxon>
        <taxon>Tracheophyta</taxon>
        <taxon>Spermatophyta</taxon>
        <taxon>Magnoliopsida</taxon>
        <taxon>Liliopsida</taxon>
        <taxon>Poales</taxon>
        <taxon>Poaceae</taxon>
        <taxon>BOP clade</taxon>
        <taxon>Pooideae</taxon>
        <taxon>Triticodae</taxon>
        <taxon>Triticeae</taxon>
        <taxon>Triticinae</taxon>
        <taxon>Triticum</taxon>
    </lineage>
</organism>
<dbReference type="EnsemblPlants" id="TuG1812G0700000686.01.T01">
    <property type="protein sequence ID" value="TuG1812G0700000686.01.T01.cds373687"/>
    <property type="gene ID" value="TuG1812G0700000686.01"/>
</dbReference>
<sequence length="135" mass="14524">SALTIPHQSSTKWPLLTSSPSWPPPSAPCWSLPRQGRGRTAIAHAGWKATAATPSARRGRGVTAPSSAQPKGRAARAGAPSSVSPTRRPLARPTLAQLPCLIMEPGALLCLLYMDCLVLFHPVHNKCRDFELKWN</sequence>
<reference evidence="3" key="1">
    <citation type="journal article" date="2013" name="Nature">
        <title>Draft genome of the wheat A-genome progenitor Triticum urartu.</title>
        <authorList>
            <person name="Ling H.Q."/>
            <person name="Zhao S."/>
            <person name="Liu D."/>
            <person name="Wang J."/>
            <person name="Sun H."/>
            <person name="Zhang C."/>
            <person name="Fan H."/>
            <person name="Li D."/>
            <person name="Dong L."/>
            <person name="Tao Y."/>
            <person name="Gao C."/>
            <person name="Wu H."/>
            <person name="Li Y."/>
            <person name="Cui Y."/>
            <person name="Guo X."/>
            <person name="Zheng S."/>
            <person name="Wang B."/>
            <person name="Yu K."/>
            <person name="Liang Q."/>
            <person name="Yang W."/>
            <person name="Lou X."/>
            <person name="Chen J."/>
            <person name="Feng M."/>
            <person name="Jian J."/>
            <person name="Zhang X."/>
            <person name="Luo G."/>
            <person name="Jiang Y."/>
            <person name="Liu J."/>
            <person name="Wang Z."/>
            <person name="Sha Y."/>
            <person name="Zhang B."/>
            <person name="Wu H."/>
            <person name="Tang D."/>
            <person name="Shen Q."/>
            <person name="Xue P."/>
            <person name="Zou S."/>
            <person name="Wang X."/>
            <person name="Liu X."/>
            <person name="Wang F."/>
            <person name="Yang Y."/>
            <person name="An X."/>
            <person name="Dong Z."/>
            <person name="Zhang K."/>
            <person name="Zhang X."/>
            <person name="Luo M.C."/>
            <person name="Dvorak J."/>
            <person name="Tong Y."/>
            <person name="Wang J."/>
            <person name="Yang H."/>
            <person name="Li Z."/>
            <person name="Wang D."/>
            <person name="Zhang A."/>
            <person name="Wang J."/>
        </authorList>
    </citation>
    <scope>NUCLEOTIDE SEQUENCE</scope>
    <source>
        <strain evidence="3">cv. G1812</strain>
    </source>
</reference>
<protein>
    <submittedName>
        <fullName evidence="2">Uncharacterized protein</fullName>
    </submittedName>
</protein>
<dbReference type="AlphaFoldDB" id="A0A8R7UY66"/>
<proteinExistence type="predicted"/>
<feature type="region of interest" description="Disordered" evidence="1">
    <location>
        <begin position="1"/>
        <end position="28"/>
    </location>
</feature>
<accession>A0A8R7UY66</accession>
<name>A0A8R7UY66_TRIUA</name>
<feature type="region of interest" description="Disordered" evidence="1">
    <location>
        <begin position="47"/>
        <end position="90"/>
    </location>
</feature>
<feature type="compositionally biased region" description="Polar residues" evidence="1">
    <location>
        <begin position="1"/>
        <end position="12"/>
    </location>
</feature>
<evidence type="ECO:0000256" key="1">
    <source>
        <dbReference type="SAM" id="MobiDB-lite"/>
    </source>
</evidence>
<evidence type="ECO:0000313" key="2">
    <source>
        <dbReference type="EnsemblPlants" id="TuG1812G0700000686.01.T01.cds373687"/>
    </source>
</evidence>
<keyword evidence="3" id="KW-1185">Reference proteome</keyword>
<evidence type="ECO:0000313" key="3">
    <source>
        <dbReference type="Proteomes" id="UP000015106"/>
    </source>
</evidence>